<keyword evidence="5" id="KW-0255">Endonuclease</keyword>
<dbReference type="Proteomes" id="UP001374535">
    <property type="component" value="Chromosome 3"/>
</dbReference>
<dbReference type="PROSITE" id="PS50878">
    <property type="entry name" value="RT_POL"/>
    <property type="match status" value="1"/>
</dbReference>
<organism evidence="9 10">
    <name type="scientific">Vigna mungo</name>
    <name type="common">Black gram</name>
    <name type="synonym">Phaseolus mungo</name>
    <dbReference type="NCBI Taxonomy" id="3915"/>
    <lineage>
        <taxon>Eukaryota</taxon>
        <taxon>Viridiplantae</taxon>
        <taxon>Streptophyta</taxon>
        <taxon>Embryophyta</taxon>
        <taxon>Tracheophyta</taxon>
        <taxon>Spermatophyta</taxon>
        <taxon>Magnoliopsida</taxon>
        <taxon>eudicotyledons</taxon>
        <taxon>Gunneridae</taxon>
        <taxon>Pentapetalae</taxon>
        <taxon>rosids</taxon>
        <taxon>fabids</taxon>
        <taxon>Fabales</taxon>
        <taxon>Fabaceae</taxon>
        <taxon>Papilionoideae</taxon>
        <taxon>50 kb inversion clade</taxon>
        <taxon>NPAAA clade</taxon>
        <taxon>indigoferoid/millettioid clade</taxon>
        <taxon>Phaseoleae</taxon>
        <taxon>Vigna</taxon>
    </lineage>
</organism>
<dbReference type="Gene3D" id="3.30.420.10">
    <property type="entry name" value="Ribonuclease H-like superfamily/Ribonuclease H"/>
    <property type="match status" value="1"/>
</dbReference>
<dbReference type="GO" id="GO:0003964">
    <property type="term" value="F:RNA-directed DNA polymerase activity"/>
    <property type="evidence" value="ECO:0007669"/>
    <property type="project" value="UniProtKB-KW"/>
</dbReference>
<evidence type="ECO:0000313" key="10">
    <source>
        <dbReference type="Proteomes" id="UP001374535"/>
    </source>
</evidence>
<dbReference type="AlphaFoldDB" id="A0AAQ3S625"/>
<dbReference type="InterPro" id="IPR043128">
    <property type="entry name" value="Rev_trsase/Diguanyl_cyclase"/>
</dbReference>
<reference evidence="9 10" key="1">
    <citation type="journal article" date="2023" name="Life. Sci Alliance">
        <title>Evolutionary insights into 3D genome organization and epigenetic landscape of Vigna mungo.</title>
        <authorList>
            <person name="Junaid A."/>
            <person name="Singh B."/>
            <person name="Bhatia S."/>
        </authorList>
    </citation>
    <scope>NUCLEOTIDE SEQUENCE [LARGE SCALE GENOMIC DNA]</scope>
    <source>
        <strain evidence="9">Urdbean</strain>
    </source>
</reference>
<dbReference type="Pfam" id="PF17921">
    <property type="entry name" value="Integrase_H2C2"/>
    <property type="match status" value="1"/>
</dbReference>
<dbReference type="InterPro" id="IPR000477">
    <property type="entry name" value="RT_dom"/>
</dbReference>
<evidence type="ECO:0000313" key="9">
    <source>
        <dbReference type="EMBL" id="WVZ17086.1"/>
    </source>
</evidence>
<dbReference type="GO" id="GO:0006508">
    <property type="term" value="P:proteolysis"/>
    <property type="evidence" value="ECO:0007669"/>
    <property type="project" value="UniProtKB-KW"/>
</dbReference>
<dbReference type="Gene3D" id="3.30.70.270">
    <property type="match status" value="2"/>
</dbReference>
<dbReference type="GO" id="GO:0003676">
    <property type="term" value="F:nucleic acid binding"/>
    <property type="evidence" value="ECO:0007669"/>
    <property type="project" value="InterPro"/>
</dbReference>
<evidence type="ECO:0000256" key="5">
    <source>
        <dbReference type="ARBA" id="ARBA00022759"/>
    </source>
</evidence>
<evidence type="ECO:0000256" key="4">
    <source>
        <dbReference type="ARBA" id="ARBA00022722"/>
    </source>
</evidence>
<dbReference type="PANTHER" id="PTHR37984:SF5">
    <property type="entry name" value="PROTEIN NYNRIN-LIKE"/>
    <property type="match status" value="1"/>
</dbReference>
<evidence type="ECO:0000256" key="7">
    <source>
        <dbReference type="ARBA" id="ARBA00022918"/>
    </source>
</evidence>
<evidence type="ECO:0000256" key="6">
    <source>
        <dbReference type="ARBA" id="ARBA00022801"/>
    </source>
</evidence>
<dbReference type="InterPro" id="IPR050951">
    <property type="entry name" value="Retrovirus_Pol_polyprotein"/>
</dbReference>
<evidence type="ECO:0000256" key="3">
    <source>
        <dbReference type="ARBA" id="ARBA00022695"/>
    </source>
</evidence>
<dbReference type="PANTHER" id="PTHR37984">
    <property type="entry name" value="PROTEIN CBG26694"/>
    <property type="match status" value="1"/>
</dbReference>
<protein>
    <recommendedName>
        <fullName evidence="8">Reverse transcriptase domain-containing protein</fullName>
    </recommendedName>
</protein>
<dbReference type="InterPro" id="IPR043502">
    <property type="entry name" value="DNA/RNA_pol_sf"/>
</dbReference>
<dbReference type="Pfam" id="PF00078">
    <property type="entry name" value="RVT_1"/>
    <property type="match status" value="1"/>
</dbReference>
<proteinExistence type="predicted"/>
<dbReference type="GO" id="GO:0004519">
    <property type="term" value="F:endonuclease activity"/>
    <property type="evidence" value="ECO:0007669"/>
    <property type="project" value="UniProtKB-KW"/>
</dbReference>
<dbReference type="InterPro" id="IPR036397">
    <property type="entry name" value="RNaseH_sf"/>
</dbReference>
<keyword evidence="3" id="KW-0548">Nucleotidyltransferase</keyword>
<name>A0AAQ3S625_VIGMU</name>
<dbReference type="CDD" id="cd01647">
    <property type="entry name" value="RT_LTR"/>
    <property type="match status" value="1"/>
</dbReference>
<dbReference type="GO" id="GO:0008233">
    <property type="term" value="F:peptidase activity"/>
    <property type="evidence" value="ECO:0007669"/>
    <property type="project" value="UniProtKB-KW"/>
</dbReference>
<evidence type="ECO:0000256" key="1">
    <source>
        <dbReference type="ARBA" id="ARBA00022670"/>
    </source>
</evidence>
<evidence type="ECO:0000256" key="2">
    <source>
        <dbReference type="ARBA" id="ARBA00022679"/>
    </source>
</evidence>
<dbReference type="InterPro" id="IPR012337">
    <property type="entry name" value="RNaseH-like_sf"/>
</dbReference>
<keyword evidence="7" id="KW-0695">RNA-directed DNA polymerase</keyword>
<evidence type="ECO:0000259" key="8">
    <source>
        <dbReference type="PROSITE" id="PS50878"/>
    </source>
</evidence>
<dbReference type="SUPFAM" id="SSF53098">
    <property type="entry name" value="Ribonuclease H-like"/>
    <property type="match status" value="1"/>
</dbReference>
<keyword evidence="4" id="KW-0540">Nuclease</keyword>
<accession>A0AAQ3S625</accession>
<gene>
    <name evidence="9" type="ORF">V8G54_010068</name>
</gene>
<keyword evidence="1" id="KW-0645">Protease</keyword>
<dbReference type="InterPro" id="IPR041588">
    <property type="entry name" value="Integrase_H2C2"/>
</dbReference>
<sequence length="728" mass="82791">MESGFIKPSTSHYPSPILLVKKKDGMWRFCVDYRALNAATVKDKFLIPTVDELGHASWFSKLDLFLGFHQILMNPKDASKTAFRTHNDHFEFRVMPFGLCNAPSTFQSVIKVVFRPHLRRFIIVFFDDILFYSPTLETHITHLETTFNLLLSNSFYLKGSKCFIGQHTIHYLGYVVSNHGVQPDPDKLQAIRDWPVLTSAKALHGFLGLTGFYRRFVLGYAKIANALTDLLRKNAFLWNDQSQQAFDQLKLYFLALTISLPFKLTTQAPTDQRSIKELLSQTVLTLEQQSNMFKLLGYDFEIQYRPGKSNNVVDPFLELKFLTWIPSWDNILAKPSDFLLYSEYHSSLMAGHTRVTRTLGHLMSNFYWSSIRKDVQSFINQCITYQQTKIPAQKPSSLLQLIPPPSQCWEDLSLDFIVGLPSYKGYSTILVVVDHFSKADHFGMLPCSFSATQVAKVFVNISDFGSRSDIFKSILAGSLQTQRHQALDVKNYHPQSDGKMEAEWSFNTTINASTGLSPFEVMFGRKPPAIPFCSTGCTSNTVVQSELATRANILQKLERNLAKAHASMKKWLDTNRKDIQFSVSDYVYVCLCRYRQAFVLVLTLANSRRTFLALFKVTNKLGAVLVQWLGLPLEEATWEPWHIIKSQFHLEDKVPLEPAGDVRIIGPITLIPSNESTIVASSQLGHSTDSEVMIGRISKRQPQPPQNLKDYVVVLPHAREKGKSVRND</sequence>
<feature type="domain" description="Reverse transcriptase" evidence="8">
    <location>
        <begin position="1"/>
        <end position="176"/>
    </location>
</feature>
<keyword evidence="2" id="KW-0808">Transferase</keyword>
<keyword evidence="6" id="KW-0378">Hydrolase</keyword>
<dbReference type="SUPFAM" id="SSF56672">
    <property type="entry name" value="DNA/RNA polymerases"/>
    <property type="match status" value="1"/>
</dbReference>
<dbReference type="Gene3D" id="1.10.340.70">
    <property type="match status" value="1"/>
</dbReference>
<dbReference type="Gene3D" id="3.10.10.10">
    <property type="entry name" value="HIV Type 1 Reverse Transcriptase, subunit A, domain 1"/>
    <property type="match status" value="1"/>
</dbReference>
<dbReference type="EMBL" id="CP144698">
    <property type="protein sequence ID" value="WVZ17086.1"/>
    <property type="molecule type" value="Genomic_DNA"/>
</dbReference>
<dbReference type="FunFam" id="3.10.10.10:FF:000007">
    <property type="entry name" value="Retrovirus-related Pol polyprotein from transposon 17.6-like Protein"/>
    <property type="match status" value="1"/>
</dbReference>
<keyword evidence="10" id="KW-1185">Reference proteome</keyword>